<name>A0A921ZX02_MANSE</name>
<feature type="compositionally biased region" description="Basic and acidic residues" evidence="1">
    <location>
        <begin position="471"/>
        <end position="483"/>
    </location>
</feature>
<dbReference type="EMBL" id="JH669420">
    <property type="protein sequence ID" value="KAG6465234.1"/>
    <property type="molecule type" value="Genomic_DNA"/>
</dbReference>
<accession>A0A921ZX02</accession>
<dbReference type="AlphaFoldDB" id="A0A921ZX02"/>
<evidence type="ECO:0000313" key="3">
    <source>
        <dbReference type="Proteomes" id="UP000791440"/>
    </source>
</evidence>
<sequence length="483" mass="54482">MRQFVLDSGVLSVAARRRGCTCDDMATKYHVVTFVNSKSENETKYAFVPESWVKVHRLTDNTAVIVYPSEDSSIEERVRKNEIPAADWKRHLCEIVSSTNDVNEAVLSTLRYTSLGSASVNKGVKANKHKSNTIDLNKELSSSKKPRITSQVQNNRTPSEGPMGSSTPIAKNNTTNTEKNVHENTSLIKSLAFSNPKNNKNPQNEIISNEKEDTTPYLVKSSYSDNKKHENNIPKSILKSPEIVSTPQTKESTLNQDNTFSGVKRKVQFEMDKNTQQSQEPTQFFMPQVNDGVIDNRHNLTKDDYSLVMIKNDEQNNKALSSKESIDFSAVDNCTKDELVKNLNKPPIFNASRLSADKFVKPNTQSEPADERIIDDAQRPTNDEFSMTKYIEIHENTLPKSTGSAHVIENNQTNIIEGNKKRKFLEKIGSIIYEMQKGTIEIINAMNDYTSKHLDIAINALKQPNIGNKPEQNKEHRIPTLNH</sequence>
<feature type="compositionally biased region" description="Polar residues" evidence="1">
    <location>
        <begin position="243"/>
        <end position="259"/>
    </location>
</feature>
<feature type="region of interest" description="Disordered" evidence="1">
    <location>
        <begin position="129"/>
        <end position="259"/>
    </location>
</feature>
<protein>
    <submittedName>
        <fullName evidence="2">Uncharacterized protein</fullName>
    </submittedName>
</protein>
<proteinExistence type="predicted"/>
<reference evidence="2" key="1">
    <citation type="journal article" date="2016" name="Insect Biochem. Mol. Biol.">
        <title>Multifaceted biological insights from a draft genome sequence of the tobacco hornworm moth, Manduca sexta.</title>
        <authorList>
            <person name="Kanost M.R."/>
            <person name="Arrese E.L."/>
            <person name="Cao X."/>
            <person name="Chen Y.R."/>
            <person name="Chellapilla S."/>
            <person name="Goldsmith M.R."/>
            <person name="Grosse-Wilde E."/>
            <person name="Heckel D.G."/>
            <person name="Herndon N."/>
            <person name="Jiang H."/>
            <person name="Papanicolaou A."/>
            <person name="Qu J."/>
            <person name="Soulages J.L."/>
            <person name="Vogel H."/>
            <person name="Walters J."/>
            <person name="Waterhouse R.M."/>
            <person name="Ahn S.J."/>
            <person name="Almeida F.C."/>
            <person name="An C."/>
            <person name="Aqrawi P."/>
            <person name="Bretschneider A."/>
            <person name="Bryant W.B."/>
            <person name="Bucks S."/>
            <person name="Chao H."/>
            <person name="Chevignon G."/>
            <person name="Christen J.M."/>
            <person name="Clarke D.F."/>
            <person name="Dittmer N.T."/>
            <person name="Ferguson L.C.F."/>
            <person name="Garavelou S."/>
            <person name="Gordon K.H.J."/>
            <person name="Gunaratna R.T."/>
            <person name="Han Y."/>
            <person name="Hauser F."/>
            <person name="He Y."/>
            <person name="Heidel-Fischer H."/>
            <person name="Hirsh A."/>
            <person name="Hu Y."/>
            <person name="Jiang H."/>
            <person name="Kalra D."/>
            <person name="Klinner C."/>
            <person name="Konig C."/>
            <person name="Kovar C."/>
            <person name="Kroll A.R."/>
            <person name="Kuwar S.S."/>
            <person name="Lee S.L."/>
            <person name="Lehman R."/>
            <person name="Li K."/>
            <person name="Li Z."/>
            <person name="Liang H."/>
            <person name="Lovelace S."/>
            <person name="Lu Z."/>
            <person name="Mansfield J.H."/>
            <person name="McCulloch K.J."/>
            <person name="Mathew T."/>
            <person name="Morton B."/>
            <person name="Muzny D.M."/>
            <person name="Neunemann D."/>
            <person name="Ongeri F."/>
            <person name="Pauchet Y."/>
            <person name="Pu L.L."/>
            <person name="Pyrousis I."/>
            <person name="Rao X.J."/>
            <person name="Redding A."/>
            <person name="Roesel C."/>
            <person name="Sanchez-Gracia A."/>
            <person name="Schaack S."/>
            <person name="Shukla A."/>
            <person name="Tetreau G."/>
            <person name="Wang Y."/>
            <person name="Xiong G.H."/>
            <person name="Traut W."/>
            <person name="Walsh T.K."/>
            <person name="Worley K.C."/>
            <person name="Wu D."/>
            <person name="Wu W."/>
            <person name="Wu Y.Q."/>
            <person name="Zhang X."/>
            <person name="Zou Z."/>
            <person name="Zucker H."/>
            <person name="Briscoe A.D."/>
            <person name="Burmester T."/>
            <person name="Clem R.J."/>
            <person name="Feyereisen R."/>
            <person name="Grimmelikhuijzen C.J.P."/>
            <person name="Hamodrakas S.J."/>
            <person name="Hansson B.S."/>
            <person name="Huguet E."/>
            <person name="Jermiin L.S."/>
            <person name="Lan Q."/>
            <person name="Lehman H.K."/>
            <person name="Lorenzen M."/>
            <person name="Merzendorfer H."/>
            <person name="Michalopoulos I."/>
            <person name="Morton D.B."/>
            <person name="Muthukrishnan S."/>
            <person name="Oakeshott J.G."/>
            <person name="Palmer W."/>
            <person name="Park Y."/>
            <person name="Passarelli A.L."/>
            <person name="Rozas J."/>
            <person name="Schwartz L.M."/>
            <person name="Smith W."/>
            <person name="Southgate A."/>
            <person name="Vilcinskas A."/>
            <person name="Vogt R."/>
            <person name="Wang P."/>
            <person name="Werren J."/>
            <person name="Yu X.Q."/>
            <person name="Zhou J.J."/>
            <person name="Brown S.J."/>
            <person name="Scherer S.E."/>
            <person name="Richards S."/>
            <person name="Blissard G.W."/>
        </authorList>
    </citation>
    <scope>NUCLEOTIDE SEQUENCE</scope>
</reference>
<comment type="caution">
    <text evidence="2">The sequence shown here is derived from an EMBL/GenBank/DDBJ whole genome shotgun (WGS) entry which is preliminary data.</text>
</comment>
<dbReference type="Proteomes" id="UP000791440">
    <property type="component" value="Unassembled WGS sequence"/>
</dbReference>
<feature type="region of interest" description="Disordered" evidence="1">
    <location>
        <begin position="464"/>
        <end position="483"/>
    </location>
</feature>
<evidence type="ECO:0000313" key="2">
    <source>
        <dbReference type="EMBL" id="KAG6465234.1"/>
    </source>
</evidence>
<reference evidence="2" key="2">
    <citation type="submission" date="2020-12" db="EMBL/GenBank/DDBJ databases">
        <authorList>
            <person name="Kanost M."/>
        </authorList>
    </citation>
    <scope>NUCLEOTIDE SEQUENCE</scope>
</reference>
<organism evidence="2 3">
    <name type="scientific">Manduca sexta</name>
    <name type="common">Tobacco hawkmoth</name>
    <name type="synonym">Tobacco hornworm</name>
    <dbReference type="NCBI Taxonomy" id="7130"/>
    <lineage>
        <taxon>Eukaryota</taxon>
        <taxon>Metazoa</taxon>
        <taxon>Ecdysozoa</taxon>
        <taxon>Arthropoda</taxon>
        <taxon>Hexapoda</taxon>
        <taxon>Insecta</taxon>
        <taxon>Pterygota</taxon>
        <taxon>Neoptera</taxon>
        <taxon>Endopterygota</taxon>
        <taxon>Lepidoptera</taxon>
        <taxon>Glossata</taxon>
        <taxon>Ditrysia</taxon>
        <taxon>Bombycoidea</taxon>
        <taxon>Sphingidae</taxon>
        <taxon>Sphinginae</taxon>
        <taxon>Sphingini</taxon>
        <taxon>Manduca</taxon>
    </lineage>
</organism>
<feature type="compositionally biased region" description="Polar residues" evidence="1">
    <location>
        <begin position="148"/>
        <end position="207"/>
    </location>
</feature>
<gene>
    <name evidence="2" type="ORF">O3G_MSEX015017</name>
</gene>
<keyword evidence="3" id="KW-1185">Reference proteome</keyword>
<evidence type="ECO:0000256" key="1">
    <source>
        <dbReference type="SAM" id="MobiDB-lite"/>
    </source>
</evidence>